<gene>
    <name evidence="2" type="ORF">G3I74_13855</name>
</gene>
<protein>
    <submittedName>
        <fullName evidence="2">Efflux RND transporter permease subunit</fullName>
    </submittedName>
</protein>
<dbReference type="PANTHER" id="PTHR32063">
    <property type="match status" value="1"/>
</dbReference>
<keyword evidence="1" id="KW-0812">Transmembrane</keyword>
<feature type="transmembrane region" description="Helical" evidence="1">
    <location>
        <begin position="884"/>
        <end position="904"/>
    </location>
</feature>
<dbReference type="SUPFAM" id="SSF82714">
    <property type="entry name" value="Multidrug efflux transporter AcrB TolC docking domain, DN and DC subdomains"/>
    <property type="match status" value="2"/>
</dbReference>
<dbReference type="Pfam" id="PF00873">
    <property type="entry name" value="ACR_tran"/>
    <property type="match status" value="1"/>
</dbReference>
<feature type="transmembrane region" description="Helical" evidence="1">
    <location>
        <begin position="367"/>
        <end position="387"/>
    </location>
</feature>
<dbReference type="AlphaFoldDB" id="A0A845UY97"/>
<feature type="transmembrane region" description="Helical" evidence="1">
    <location>
        <begin position="983"/>
        <end position="1002"/>
    </location>
</feature>
<sequence length="1057" mass="115384">MSAEAGGSDAGRNGVIGWVIANPVAANLVMLVFLIGGLLSLSRVQQEVFPEAVLDVVRVTVPYPGGTPEEVEEGIVLAVEEAMRGVDGIDEIRSVAREGQGQVSAELARGASVNEARNDIESAVNRITSFPENAEQPIISAPTNRRQVLSLILYGEVGRQTLRATAEQARRDLLRDPRLAQVELAGLPQPEIAVEVEQAVLREFGLTRSELARRIDQASVELPAGDLETATGDYLLRIMERRERGEAFADITIIARPDGTRITLGEIAEVVDGFRETGQATLFNGREAVRLEVYRSSAHSPLEGSRAVHEYVERMRREWPSTLKLHIWDDASIIFKDRIDLLVENGLLGLLLVLLILTLFLRPRLSFWVTVGLAVALLGSFLFMPLLGVSINMISLFAFILVLGVVVDDAIVVGEASFHYLQGGDSAPRAALKGTREVLKPVVFAVLTTIVAFVPLLFLPGVLGEFFRVIPLIVIPILLLSLMESFLVLPAHLAHMRTEERRPWLRRAARWQQSFSERFESLVEGYFRPFVGGVVRWRYFTIVAGFALLLIAIGYVASGRIAFRFMPEIESDIVTANIQLPVGAPVEETRRVARRVVDAIDRLQEQAFDAPVVEGVLATIGSQDAARERGLAQAADSARHLAAVAVSLVPAGQREVSAADVVRGWQDQIGEVAGVDKLSFAYRAGPGQGPDIAFRLAHEDLGVLREAAAEFARAIGGYAGVSQIDDGFVPGKPQIELRLKPAARALGVTELDLARQVRGAFFGQEALRTQRGTDELRVYVRRAPDDRRQVGDLLDKIILTPGGGEIPLREAAEVEYSRSRTVIEREQGQRVVNVTARVDRAVTSAGKVNAGLRENEIPELQQRFAGLRFDVSGVQQDQRESLQALAYGMVLAVIVMYGLLAVVFSSYAQPVLILLAVPFGFLGALLGHLLMGFDLSLISMFGLVALAGVVVNDSLILIVTINQRCSEGQSIRQAVIDGTLRRFRPVLLTSLTTFFGLAPMIFETSLQARFLIPMALSLGFGILFVTVIALIMVPALYCALEDARAWWSGTGADHQRA</sequence>
<dbReference type="GO" id="GO:0042910">
    <property type="term" value="F:xenobiotic transmembrane transporter activity"/>
    <property type="evidence" value="ECO:0007669"/>
    <property type="project" value="TreeGrafter"/>
</dbReference>
<feature type="transmembrane region" description="Helical" evidence="1">
    <location>
        <begin position="341"/>
        <end position="360"/>
    </location>
</feature>
<accession>A0A845UY97</accession>
<evidence type="ECO:0000313" key="3">
    <source>
        <dbReference type="Proteomes" id="UP000484885"/>
    </source>
</evidence>
<feature type="transmembrane region" description="Helical" evidence="1">
    <location>
        <begin position="15"/>
        <end position="39"/>
    </location>
</feature>
<name>A0A845UY97_9GAMM</name>
<feature type="transmembrane region" description="Helical" evidence="1">
    <location>
        <begin position="1014"/>
        <end position="1040"/>
    </location>
</feature>
<dbReference type="InterPro" id="IPR027463">
    <property type="entry name" value="AcrB_DN_DC_subdom"/>
</dbReference>
<dbReference type="Gene3D" id="1.20.1640.10">
    <property type="entry name" value="Multidrug efflux transporter AcrB transmembrane domain"/>
    <property type="match status" value="2"/>
</dbReference>
<comment type="caution">
    <text evidence="2">The sequence shown here is derived from an EMBL/GenBank/DDBJ whole genome shotgun (WGS) entry which is preliminary data.</text>
</comment>
<dbReference type="Proteomes" id="UP000484885">
    <property type="component" value="Unassembled WGS sequence"/>
</dbReference>
<feature type="transmembrane region" description="Helical" evidence="1">
    <location>
        <begin position="442"/>
        <end position="463"/>
    </location>
</feature>
<dbReference type="InterPro" id="IPR001036">
    <property type="entry name" value="Acrflvin-R"/>
</dbReference>
<feature type="transmembrane region" description="Helical" evidence="1">
    <location>
        <begin position="937"/>
        <end position="962"/>
    </location>
</feature>
<feature type="transmembrane region" description="Helical" evidence="1">
    <location>
        <begin position="393"/>
        <end position="421"/>
    </location>
</feature>
<dbReference type="Gene3D" id="3.30.2090.10">
    <property type="entry name" value="Multidrug efflux transporter AcrB TolC docking domain, DN and DC subdomains"/>
    <property type="match status" value="2"/>
</dbReference>
<proteinExistence type="predicted"/>
<dbReference type="SUPFAM" id="SSF82866">
    <property type="entry name" value="Multidrug efflux transporter AcrB transmembrane domain"/>
    <property type="match status" value="2"/>
</dbReference>
<dbReference type="Gene3D" id="3.30.70.1430">
    <property type="entry name" value="Multidrug efflux transporter AcrB pore domain"/>
    <property type="match status" value="2"/>
</dbReference>
<evidence type="ECO:0000256" key="1">
    <source>
        <dbReference type="SAM" id="Phobius"/>
    </source>
</evidence>
<feature type="transmembrane region" description="Helical" evidence="1">
    <location>
        <begin position="537"/>
        <end position="557"/>
    </location>
</feature>
<evidence type="ECO:0000313" key="2">
    <source>
        <dbReference type="EMBL" id="NDY96813.1"/>
    </source>
</evidence>
<feature type="transmembrane region" description="Helical" evidence="1">
    <location>
        <begin position="469"/>
        <end position="493"/>
    </location>
</feature>
<dbReference type="PRINTS" id="PR00702">
    <property type="entry name" value="ACRIFLAVINRP"/>
</dbReference>
<feature type="transmembrane region" description="Helical" evidence="1">
    <location>
        <begin position="911"/>
        <end position="931"/>
    </location>
</feature>
<dbReference type="Gene3D" id="3.30.70.1440">
    <property type="entry name" value="Multidrug efflux transporter AcrB pore domain"/>
    <property type="match status" value="1"/>
</dbReference>
<dbReference type="RefSeq" id="WP_164212206.1">
    <property type="nucleotide sequence ID" value="NZ_JAAGSC010000044.1"/>
</dbReference>
<organism evidence="2 3">
    <name type="scientific">Wenzhouxiangella limi</name>
    <dbReference type="NCBI Taxonomy" id="2707351"/>
    <lineage>
        <taxon>Bacteria</taxon>
        <taxon>Pseudomonadati</taxon>
        <taxon>Pseudomonadota</taxon>
        <taxon>Gammaproteobacteria</taxon>
        <taxon>Chromatiales</taxon>
        <taxon>Wenzhouxiangellaceae</taxon>
        <taxon>Wenzhouxiangella</taxon>
    </lineage>
</organism>
<keyword evidence="3" id="KW-1185">Reference proteome</keyword>
<reference evidence="2 3" key="1">
    <citation type="submission" date="2020-02" db="EMBL/GenBank/DDBJ databases">
        <authorList>
            <person name="Zhang X.-Y."/>
        </authorList>
    </citation>
    <scope>NUCLEOTIDE SEQUENCE [LARGE SCALE GENOMIC DNA]</scope>
    <source>
        <strain evidence="2 3">C33</strain>
    </source>
</reference>
<dbReference type="PANTHER" id="PTHR32063:SF33">
    <property type="entry name" value="RND SUPERFAMILY EFFLUX PUMP PERMEASE COMPONENT"/>
    <property type="match status" value="1"/>
</dbReference>
<keyword evidence="1" id="KW-1133">Transmembrane helix</keyword>
<dbReference type="SUPFAM" id="SSF82693">
    <property type="entry name" value="Multidrug efflux transporter AcrB pore domain, PN1, PN2, PC1 and PC2 subdomains"/>
    <property type="match status" value="3"/>
</dbReference>
<keyword evidence="1" id="KW-0472">Membrane</keyword>
<dbReference type="Gene3D" id="3.30.70.1320">
    <property type="entry name" value="Multidrug efflux transporter AcrB pore domain like"/>
    <property type="match status" value="1"/>
</dbReference>
<dbReference type="EMBL" id="JAAGSC010000044">
    <property type="protein sequence ID" value="NDY96813.1"/>
    <property type="molecule type" value="Genomic_DNA"/>
</dbReference>
<dbReference type="GO" id="GO:0005886">
    <property type="term" value="C:plasma membrane"/>
    <property type="evidence" value="ECO:0007669"/>
    <property type="project" value="TreeGrafter"/>
</dbReference>